<dbReference type="Pfam" id="PF08263">
    <property type="entry name" value="LRRNT_2"/>
    <property type="match status" value="1"/>
</dbReference>
<keyword evidence="5 8" id="KW-1133">Transmembrane helix</keyword>
<comment type="caution">
    <text evidence="11">The sequence shown here is derived from an EMBL/GenBank/DDBJ whole genome shotgun (WGS) entry which is preliminary data.</text>
</comment>
<dbReference type="InterPro" id="IPR001611">
    <property type="entry name" value="Leu-rich_rpt"/>
</dbReference>
<dbReference type="AlphaFoldDB" id="A0A835PDX6"/>
<dbReference type="Proteomes" id="UP000636800">
    <property type="component" value="Unassembled WGS sequence"/>
</dbReference>
<keyword evidence="1" id="KW-0433">Leucine-rich repeat</keyword>
<evidence type="ECO:0000256" key="3">
    <source>
        <dbReference type="ARBA" id="ARBA00022729"/>
    </source>
</evidence>
<comment type="subcellular location">
    <subcellularLocation>
        <location evidence="7">Endomembrane system</location>
        <topology evidence="7">Single-pass type I membrane protein</topology>
    </subcellularLocation>
</comment>
<keyword evidence="13" id="KW-1185">Reference proteome</keyword>
<evidence type="ECO:0000256" key="7">
    <source>
        <dbReference type="ARBA" id="ARBA00046288"/>
    </source>
</evidence>
<gene>
    <name evidence="12" type="ORF">HPP92_026528</name>
    <name evidence="11" type="ORF">HPP92_026756</name>
</gene>
<dbReference type="PANTHER" id="PTHR46084">
    <property type="entry name" value="PROTEIN MALE DISCOVERER 2"/>
    <property type="match status" value="1"/>
</dbReference>
<feature type="signal peptide" evidence="9">
    <location>
        <begin position="1"/>
        <end position="22"/>
    </location>
</feature>
<name>A0A835PDX6_VANPL</name>
<accession>A0A835PDX6</accession>
<evidence type="ECO:0000256" key="4">
    <source>
        <dbReference type="ARBA" id="ARBA00022737"/>
    </source>
</evidence>
<feature type="domain" description="Protein kinase" evidence="10">
    <location>
        <begin position="356"/>
        <end position="640"/>
    </location>
</feature>
<dbReference type="Pfam" id="PF00560">
    <property type="entry name" value="LRR_1"/>
    <property type="match status" value="3"/>
</dbReference>
<feature type="transmembrane region" description="Helical" evidence="8">
    <location>
        <begin position="283"/>
        <end position="307"/>
    </location>
</feature>
<dbReference type="PROSITE" id="PS50011">
    <property type="entry name" value="PROTEIN_KINASE_DOM"/>
    <property type="match status" value="1"/>
</dbReference>
<organism evidence="11 13">
    <name type="scientific">Vanilla planifolia</name>
    <name type="common">Vanilla</name>
    <dbReference type="NCBI Taxonomy" id="51239"/>
    <lineage>
        <taxon>Eukaryota</taxon>
        <taxon>Viridiplantae</taxon>
        <taxon>Streptophyta</taxon>
        <taxon>Embryophyta</taxon>
        <taxon>Tracheophyta</taxon>
        <taxon>Spermatophyta</taxon>
        <taxon>Magnoliopsida</taxon>
        <taxon>Liliopsida</taxon>
        <taxon>Asparagales</taxon>
        <taxon>Orchidaceae</taxon>
        <taxon>Vanilloideae</taxon>
        <taxon>Vanilleae</taxon>
        <taxon>Vanilla</taxon>
    </lineage>
</organism>
<evidence type="ECO:0000313" key="11">
    <source>
        <dbReference type="EMBL" id="KAG0450808.1"/>
    </source>
</evidence>
<dbReference type="Gene3D" id="1.10.510.10">
    <property type="entry name" value="Transferase(Phosphotransferase) domain 1"/>
    <property type="match status" value="1"/>
</dbReference>
<dbReference type="Gene3D" id="3.30.200.20">
    <property type="entry name" value="Phosphorylase Kinase, domain 1"/>
    <property type="match status" value="1"/>
</dbReference>
<dbReference type="OrthoDB" id="676979at2759"/>
<dbReference type="InterPro" id="IPR013210">
    <property type="entry name" value="LRR_N_plant-typ"/>
</dbReference>
<dbReference type="InterPro" id="IPR000719">
    <property type="entry name" value="Prot_kinase_dom"/>
</dbReference>
<evidence type="ECO:0000313" key="14">
    <source>
        <dbReference type="Proteomes" id="UP000639772"/>
    </source>
</evidence>
<dbReference type="EMBL" id="JADCNM010000087">
    <property type="protein sequence ID" value="KAG0450870.1"/>
    <property type="molecule type" value="Genomic_DNA"/>
</dbReference>
<sequence length="654" mass="72952">MSLSTFVLLLFFTELATRPCEAVLQEEVSALEAFKREISVDPLARLSDWSASRHPCNWFGIKCSDSNRRVISINFSNSSLKGFLAPELGSLNSLQELVLDNNQFYGSIPKEIGMLKGLQLLNLSVNLLSGPIPSEIGDLTAIKTINLQFNGLTGDIPPELGNLFDLIELRLDRNKLTGDIPGSSSLNKPATSGMSVSHSNITGLCQLTALKIADFSYNFLQGNIPTCLHLPGSSFQGNCFQDKTNISRRSAQQCISAKNQGFAEGYYEQSSSSTNHRNLKEPLWLLILEIVTGSLILIFLLICILYASKRCNHKPNIKIPWKQTPTTKHQRSISADDELLKNVLRYSKQELDVACEDFSNIIGSSSDSLVYKGTVKDGSEIAVISLSVSISHWTSYLELCFKKEVENLARLNNENTSKFLGFCQENEPFSRMFVFEYASNGTLYEHLHYGDETQLSWLRRMKVAIGVARGLRYLHTEVVPPFTVSKLNSNAIYLTEDFTPKLVDFERWNAIVSKLGDGVGYLTNGSLYSCLLEMPETRNMDVQGNTYEFGLLLLELISGRPQYCKDRGSIVNWASDYLQHPENISMLVDPQLKNVSSEDLSVLLSVISLCIEPEPAKRPSMQELCSMLEDGIDASVRAVFKESSLGWGELEFLV</sequence>
<dbReference type="EMBL" id="JADCNL010000086">
    <property type="protein sequence ID" value="KAG0450808.1"/>
    <property type="molecule type" value="Genomic_DNA"/>
</dbReference>
<keyword evidence="6 8" id="KW-0472">Membrane</keyword>
<dbReference type="Proteomes" id="UP000639772">
    <property type="component" value="Unassembled WGS sequence"/>
</dbReference>
<dbReference type="SUPFAM" id="SSF52058">
    <property type="entry name" value="L domain-like"/>
    <property type="match status" value="1"/>
</dbReference>
<dbReference type="InterPro" id="IPR032675">
    <property type="entry name" value="LRR_dom_sf"/>
</dbReference>
<dbReference type="InterPro" id="IPR011009">
    <property type="entry name" value="Kinase-like_dom_sf"/>
</dbReference>
<keyword evidence="4" id="KW-0677">Repeat</keyword>
<dbReference type="FunFam" id="3.30.200.20:FF:000489">
    <property type="entry name" value="Inactive receptor-like serine/threonine-protein kinase"/>
    <property type="match status" value="1"/>
</dbReference>
<dbReference type="GO" id="GO:0012505">
    <property type="term" value="C:endomembrane system"/>
    <property type="evidence" value="ECO:0007669"/>
    <property type="project" value="UniProtKB-SubCell"/>
</dbReference>
<keyword evidence="2 8" id="KW-0812">Transmembrane</keyword>
<dbReference type="InterPro" id="IPR001245">
    <property type="entry name" value="Ser-Thr/Tyr_kinase_cat_dom"/>
</dbReference>
<evidence type="ECO:0000313" key="12">
    <source>
        <dbReference type="EMBL" id="KAG0450870.1"/>
    </source>
</evidence>
<reference evidence="13 14" key="1">
    <citation type="journal article" date="2020" name="Nat. Food">
        <title>A phased Vanilla planifolia genome enables genetic improvement of flavour and production.</title>
        <authorList>
            <person name="Hasing T."/>
            <person name="Tang H."/>
            <person name="Brym M."/>
            <person name="Khazi F."/>
            <person name="Huang T."/>
            <person name="Chambers A.H."/>
        </authorList>
    </citation>
    <scope>NUCLEOTIDE SEQUENCE [LARGE SCALE GENOMIC DNA]</scope>
    <source>
        <tissue evidence="11">Leaf</tissue>
    </source>
</reference>
<evidence type="ECO:0000256" key="9">
    <source>
        <dbReference type="SAM" id="SignalP"/>
    </source>
</evidence>
<evidence type="ECO:0000256" key="5">
    <source>
        <dbReference type="ARBA" id="ARBA00022989"/>
    </source>
</evidence>
<dbReference type="GO" id="GO:0004672">
    <property type="term" value="F:protein kinase activity"/>
    <property type="evidence" value="ECO:0007669"/>
    <property type="project" value="InterPro"/>
</dbReference>
<evidence type="ECO:0000256" key="8">
    <source>
        <dbReference type="SAM" id="Phobius"/>
    </source>
</evidence>
<dbReference type="FunFam" id="3.80.10.10:FF:000400">
    <property type="entry name" value="Nuclear pore complex protein NUP107"/>
    <property type="match status" value="1"/>
</dbReference>
<evidence type="ECO:0000313" key="13">
    <source>
        <dbReference type="Proteomes" id="UP000636800"/>
    </source>
</evidence>
<feature type="chain" id="PRO_5033642877" description="Protein kinase domain-containing protein" evidence="9">
    <location>
        <begin position="23"/>
        <end position="654"/>
    </location>
</feature>
<proteinExistence type="predicted"/>
<dbReference type="GO" id="GO:0005524">
    <property type="term" value="F:ATP binding"/>
    <property type="evidence" value="ECO:0007669"/>
    <property type="project" value="InterPro"/>
</dbReference>
<dbReference type="Pfam" id="PF07714">
    <property type="entry name" value="PK_Tyr_Ser-Thr"/>
    <property type="match status" value="1"/>
</dbReference>
<dbReference type="Gene3D" id="3.80.10.10">
    <property type="entry name" value="Ribonuclease Inhibitor"/>
    <property type="match status" value="1"/>
</dbReference>
<dbReference type="PANTHER" id="PTHR46084:SF19">
    <property type="entry name" value="PROTEIN KINASE DOMAIN-CONTAINING PROTEIN"/>
    <property type="match status" value="1"/>
</dbReference>
<dbReference type="SUPFAM" id="SSF56112">
    <property type="entry name" value="Protein kinase-like (PK-like)"/>
    <property type="match status" value="1"/>
</dbReference>
<evidence type="ECO:0000256" key="1">
    <source>
        <dbReference type="ARBA" id="ARBA00022614"/>
    </source>
</evidence>
<evidence type="ECO:0000256" key="2">
    <source>
        <dbReference type="ARBA" id="ARBA00022692"/>
    </source>
</evidence>
<protein>
    <recommendedName>
        <fullName evidence="10">Protein kinase domain-containing protein</fullName>
    </recommendedName>
</protein>
<evidence type="ECO:0000259" key="10">
    <source>
        <dbReference type="PROSITE" id="PS50011"/>
    </source>
</evidence>
<keyword evidence="3 9" id="KW-0732">Signal</keyword>
<evidence type="ECO:0000256" key="6">
    <source>
        <dbReference type="ARBA" id="ARBA00023136"/>
    </source>
</evidence>